<reference evidence="1 2" key="1">
    <citation type="submission" date="2016-04" db="EMBL/GenBank/DDBJ databases">
        <title>Complete genome sequence of Fictibacillus phosphorivorans G25-29, a strain toxic to nematodes.</title>
        <authorList>
            <person name="Zheng Z."/>
        </authorList>
    </citation>
    <scope>NUCLEOTIDE SEQUENCE [LARGE SCALE GENOMIC DNA]</scope>
    <source>
        <strain evidence="1 2">G25-29</strain>
    </source>
</reference>
<dbReference type="RefSeq" id="WP_066391648.1">
    <property type="nucleotide sequence ID" value="NZ_CP015378.1"/>
</dbReference>
<gene>
    <name evidence="1" type="ORF">ABE65_004265</name>
</gene>
<dbReference type="STRING" id="1221500.ABE65_004265"/>
<dbReference type="Pfam" id="PF12844">
    <property type="entry name" value="HTH_19"/>
    <property type="match status" value="1"/>
</dbReference>
<sequence length="147" mass="17164">MTQEEIVDLLTGKIKLVRTELGYTQDKMADILGISKKTLVQIEKERMKASWTVIVAMCALFRNSDILNHALGGNPLDVMELVVHEYVAVPKEKTWGGHVWWKEIDSRKGYRLQQNVISQHFRILDQNDYRVYSSFEENEARKRLKEI</sequence>
<dbReference type="GO" id="GO:0003677">
    <property type="term" value="F:DNA binding"/>
    <property type="evidence" value="ECO:0007669"/>
    <property type="project" value="InterPro"/>
</dbReference>
<evidence type="ECO:0000313" key="1">
    <source>
        <dbReference type="EMBL" id="ANC76066.1"/>
    </source>
</evidence>
<dbReference type="Proteomes" id="UP000076623">
    <property type="component" value="Chromosome"/>
</dbReference>
<dbReference type="EMBL" id="CP015378">
    <property type="protein sequence ID" value="ANC76066.1"/>
    <property type="molecule type" value="Genomic_DNA"/>
</dbReference>
<keyword evidence="2" id="KW-1185">Reference proteome</keyword>
<protein>
    <submittedName>
        <fullName evidence="1">Transcriptional regulator</fullName>
    </submittedName>
</protein>
<dbReference type="InterPro" id="IPR001387">
    <property type="entry name" value="Cro/C1-type_HTH"/>
</dbReference>
<dbReference type="CDD" id="cd00093">
    <property type="entry name" value="HTH_XRE"/>
    <property type="match status" value="1"/>
</dbReference>
<dbReference type="KEGG" id="fpn:ABE65_004265"/>
<dbReference type="SUPFAM" id="SSF47413">
    <property type="entry name" value="lambda repressor-like DNA-binding domains"/>
    <property type="match status" value="1"/>
</dbReference>
<dbReference type="AlphaFoldDB" id="A0A160IJX3"/>
<dbReference type="InterPro" id="IPR010982">
    <property type="entry name" value="Lambda_DNA-bd_dom_sf"/>
</dbReference>
<organism evidence="1 2">
    <name type="scientific">Fictibacillus phosphorivorans</name>
    <dbReference type="NCBI Taxonomy" id="1221500"/>
    <lineage>
        <taxon>Bacteria</taxon>
        <taxon>Bacillati</taxon>
        <taxon>Bacillota</taxon>
        <taxon>Bacilli</taxon>
        <taxon>Bacillales</taxon>
        <taxon>Fictibacillaceae</taxon>
        <taxon>Fictibacillus</taxon>
    </lineage>
</organism>
<evidence type="ECO:0000313" key="2">
    <source>
        <dbReference type="Proteomes" id="UP000076623"/>
    </source>
</evidence>
<proteinExistence type="predicted"/>
<dbReference type="OrthoDB" id="1796720at2"/>
<dbReference type="PROSITE" id="PS50943">
    <property type="entry name" value="HTH_CROC1"/>
    <property type="match status" value="1"/>
</dbReference>
<accession>A0A160IJX3</accession>
<dbReference type="Gene3D" id="1.10.260.40">
    <property type="entry name" value="lambda repressor-like DNA-binding domains"/>
    <property type="match status" value="1"/>
</dbReference>
<name>A0A160IJX3_9BACL</name>
<dbReference type="SMART" id="SM00530">
    <property type="entry name" value="HTH_XRE"/>
    <property type="match status" value="1"/>
</dbReference>